<sequence length="132" mass="14780">RPVRALPRRPGSRVRRARLLHEPGLRAHPAAAPPCARRDDRGRVGRRGGQRPVPVEERGAGRGHQRLGRDVGPARRARWRVLRRRRRRGGRRARRGRAGRCAPVCRGPRGGGAPVGGVRRAHRDRRSRLSGL</sequence>
<reference evidence="2" key="1">
    <citation type="submission" date="2020-02" db="EMBL/GenBank/DDBJ databases">
        <authorList>
            <person name="Meier V. D."/>
        </authorList>
    </citation>
    <scope>NUCLEOTIDE SEQUENCE</scope>
    <source>
        <strain evidence="2">AVDCRST_MAG48</strain>
    </source>
</reference>
<organism evidence="2">
    <name type="scientific">uncultured Friedmanniella sp</name>
    <dbReference type="NCBI Taxonomy" id="335381"/>
    <lineage>
        <taxon>Bacteria</taxon>
        <taxon>Bacillati</taxon>
        <taxon>Actinomycetota</taxon>
        <taxon>Actinomycetes</taxon>
        <taxon>Propionibacteriales</taxon>
        <taxon>Nocardioidaceae</taxon>
        <taxon>Friedmanniella</taxon>
        <taxon>environmental samples</taxon>
    </lineage>
</organism>
<protein>
    <submittedName>
        <fullName evidence="2">Short-chain dehydrogenase/reductase SDR</fullName>
    </submittedName>
</protein>
<gene>
    <name evidence="2" type="ORF">AVDCRST_MAG48-2873</name>
</gene>
<feature type="compositionally biased region" description="Low complexity" evidence="1">
    <location>
        <begin position="26"/>
        <end position="35"/>
    </location>
</feature>
<evidence type="ECO:0000256" key="1">
    <source>
        <dbReference type="SAM" id="MobiDB-lite"/>
    </source>
</evidence>
<name>A0A6J4L8R7_9ACTN</name>
<feature type="compositionally biased region" description="Basic residues" evidence="1">
    <location>
        <begin position="119"/>
        <end position="132"/>
    </location>
</feature>
<feature type="compositionally biased region" description="Basic residues" evidence="1">
    <location>
        <begin position="1"/>
        <end position="18"/>
    </location>
</feature>
<proteinExistence type="predicted"/>
<feature type="compositionally biased region" description="Basic residues" evidence="1">
    <location>
        <begin position="75"/>
        <end position="98"/>
    </location>
</feature>
<feature type="region of interest" description="Disordered" evidence="1">
    <location>
        <begin position="1"/>
        <end position="132"/>
    </location>
</feature>
<evidence type="ECO:0000313" key="2">
    <source>
        <dbReference type="EMBL" id="CAA9325279.1"/>
    </source>
</evidence>
<feature type="non-terminal residue" evidence="2">
    <location>
        <position position="132"/>
    </location>
</feature>
<accession>A0A6J4L8R7</accession>
<dbReference type="EMBL" id="CADCTS010000412">
    <property type="protein sequence ID" value="CAA9325279.1"/>
    <property type="molecule type" value="Genomic_DNA"/>
</dbReference>
<feature type="non-terminal residue" evidence="2">
    <location>
        <position position="1"/>
    </location>
</feature>
<dbReference type="AlphaFoldDB" id="A0A6J4L8R7"/>